<dbReference type="Proteomes" id="UP001054945">
    <property type="component" value="Unassembled WGS sequence"/>
</dbReference>
<accession>A0AAV4RN23</accession>
<reference evidence="1 2" key="1">
    <citation type="submission" date="2021-06" db="EMBL/GenBank/DDBJ databases">
        <title>Caerostris extrusa draft genome.</title>
        <authorList>
            <person name="Kono N."/>
            <person name="Arakawa K."/>
        </authorList>
    </citation>
    <scope>NUCLEOTIDE SEQUENCE [LARGE SCALE GENOMIC DNA]</scope>
</reference>
<evidence type="ECO:0000313" key="1">
    <source>
        <dbReference type="EMBL" id="GIY21680.1"/>
    </source>
</evidence>
<dbReference type="AlphaFoldDB" id="A0AAV4RN23"/>
<protein>
    <submittedName>
        <fullName evidence="1">Uncharacterized protein</fullName>
    </submittedName>
</protein>
<keyword evidence="2" id="KW-1185">Reference proteome</keyword>
<sequence>MRADFRRFICGHRLVWEQRTVFTPLSRFIPTVRYSIASMWKRVKLLRSIIREISLEELVVYLDKISSAPHINLND</sequence>
<dbReference type="EMBL" id="BPLR01008049">
    <property type="protein sequence ID" value="GIY21680.1"/>
    <property type="molecule type" value="Genomic_DNA"/>
</dbReference>
<evidence type="ECO:0000313" key="2">
    <source>
        <dbReference type="Proteomes" id="UP001054945"/>
    </source>
</evidence>
<gene>
    <name evidence="1" type="ORF">CEXT_121391</name>
</gene>
<comment type="caution">
    <text evidence="1">The sequence shown here is derived from an EMBL/GenBank/DDBJ whole genome shotgun (WGS) entry which is preliminary data.</text>
</comment>
<organism evidence="1 2">
    <name type="scientific">Caerostris extrusa</name>
    <name type="common">Bark spider</name>
    <name type="synonym">Caerostris bankana</name>
    <dbReference type="NCBI Taxonomy" id="172846"/>
    <lineage>
        <taxon>Eukaryota</taxon>
        <taxon>Metazoa</taxon>
        <taxon>Ecdysozoa</taxon>
        <taxon>Arthropoda</taxon>
        <taxon>Chelicerata</taxon>
        <taxon>Arachnida</taxon>
        <taxon>Araneae</taxon>
        <taxon>Araneomorphae</taxon>
        <taxon>Entelegynae</taxon>
        <taxon>Araneoidea</taxon>
        <taxon>Araneidae</taxon>
        <taxon>Caerostris</taxon>
    </lineage>
</organism>
<proteinExistence type="predicted"/>
<name>A0AAV4RN23_CAEEX</name>